<dbReference type="AlphaFoldDB" id="A0A517WX83"/>
<proteinExistence type="predicted"/>
<feature type="signal peptide" evidence="2">
    <location>
        <begin position="1"/>
        <end position="35"/>
    </location>
</feature>
<protein>
    <recommendedName>
        <fullName evidence="3">DUF1583 domain-containing protein</fullName>
    </recommendedName>
</protein>
<keyword evidence="5" id="KW-1185">Reference proteome</keyword>
<feature type="transmembrane region" description="Helical" evidence="1">
    <location>
        <begin position="253"/>
        <end position="276"/>
    </location>
</feature>
<dbReference type="Proteomes" id="UP000318384">
    <property type="component" value="Chromosome"/>
</dbReference>
<evidence type="ECO:0000256" key="1">
    <source>
        <dbReference type="SAM" id="Phobius"/>
    </source>
</evidence>
<evidence type="ECO:0000313" key="5">
    <source>
        <dbReference type="Proteomes" id="UP000318384"/>
    </source>
</evidence>
<evidence type="ECO:0000259" key="3">
    <source>
        <dbReference type="Pfam" id="PF07622"/>
    </source>
</evidence>
<evidence type="ECO:0000256" key="2">
    <source>
        <dbReference type="SAM" id="SignalP"/>
    </source>
</evidence>
<organism evidence="4 5">
    <name type="scientific">Gimesia aquarii</name>
    <dbReference type="NCBI Taxonomy" id="2527964"/>
    <lineage>
        <taxon>Bacteria</taxon>
        <taxon>Pseudomonadati</taxon>
        <taxon>Planctomycetota</taxon>
        <taxon>Planctomycetia</taxon>
        <taxon>Planctomycetales</taxon>
        <taxon>Planctomycetaceae</taxon>
        <taxon>Gimesia</taxon>
    </lineage>
</organism>
<feature type="chain" id="PRO_5021876124" description="DUF1583 domain-containing protein" evidence="2">
    <location>
        <begin position="36"/>
        <end position="288"/>
    </location>
</feature>
<keyword evidence="1" id="KW-0812">Transmembrane</keyword>
<gene>
    <name evidence="4" type="ORF">V202x_32460</name>
</gene>
<evidence type="ECO:0000313" key="4">
    <source>
        <dbReference type="EMBL" id="QDU09849.1"/>
    </source>
</evidence>
<dbReference type="RefSeq" id="WP_145176724.1">
    <property type="nucleotide sequence ID" value="NZ_CP037422.1"/>
</dbReference>
<name>A0A517WX83_9PLAN</name>
<dbReference type="EMBL" id="CP037422">
    <property type="protein sequence ID" value="QDU09849.1"/>
    <property type="molecule type" value="Genomic_DNA"/>
</dbReference>
<dbReference type="Pfam" id="PF07622">
    <property type="entry name" value="DUF1583"/>
    <property type="match status" value="1"/>
</dbReference>
<reference evidence="4 5" key="1">
    <citation type="submission" date="2019-03" db="EMBL/GenBank/DDBJ databases">
        <title>Deep-cultivation of Planctomycetes and their phenomic and genomic characterization uncovers novel biology.</title>
        <authorList>
            <person name="Wiegand S."/>
            <person name="Jogler M."/>
            <person name="Boedeker C."/>
            <person name="Pinto D."/>
            <person name="Vollmers J."/>
            <person name="Rivas-Marin E."/>
            <person name="Kohn T."/>
            <person name="Peeters S.H."/>
            <person name="Heuer A."/>
            <person name="Rast P."/>
            <person name="Oberbeckmann S."/>
            <person name="Bunk B."/>
            <person name="Jeske O."/>
            <person name="Meyerdierks A."/>
            <person name="Storesund J.E."/>
            <person name="Kallscheuer N."/>
            <person name="Luecker S."/>
            <person name="Lage O.M."/>
            <person name="Pohl T."/>
            <person name="Merkel B.J."/>
            <person name="Hornburger P."/>
            <person name="Mueller R.-W."/>
            <person name="Bruemmer F."/>
            <person name="Labrenz M."/>
            <person name="Spormann A.M."/>
            <person name="Op den Camp H."/>
            <person name="Overmann J."/>
            <person name="Amann R."/>
            <person name="Jetten M.S.M."/>
            <person name="Mascher T."/>
            <person name="Medema M.H."/>
            <person name="Devos D.P."/>
            <person name="Kaster A.-K."/>
            <person name="Ovreas L."/>
            <person name="Rohde M."/>
            <person name="Galperin M.Y."/>
            <person name="Jogler C."/>
        </authorList>
    </citation>
    <scope>NUCLEOTIDE SEQUENCE [LARGE SCALE GENOMIC DNA]</scope>
    <source>
        <strain evidence="4 5">V202</strain>
    </source>
</reference>
<dbReference type="InterPro" id="IPR011475">
    <property type="entry name" value="DUF1583"/>
</dbReference>
<keyword evidence="1" id="KW-1133">Transmembrane helix</keyword>
<keyword evidence="1" id="KW-0472">Membrane</keyword>
<keyword evidence="2" id="KW-0732">Signal</keyword>
<feature type="domain" description="DUF1583" evidence="3">
    <location>
        <begin position="46"/>
        <end position="236"/>
    </location>
</feature>
<accession>A0A517WX83</accession>
<sequence precursor="true">MENNNNRKLMSVNINFKHFNSLILFFLLISKTSLAEENHIQDQITRFDFLEEKFDDKTLKLYGKRTHRFIRPTKEGLRTKLSDEDKVAPIGFGPHFEIPGDFRITATFQIITLDTPSSGYGVGPEIYIGVEGGTSATIGRICRSDGKNVYKAHRATGTGKARKHSVRMFETTNMEGQLRLERKGETLIYSVAEKNDASFREIHRNKFSILPLKTLRVGSSQGDANVNLEFLWKDLEIAILPPTKMPANVNADLVVYLLIAIGILLAVVIFGFCFILKSNLLSKVKIKN</sequence>